<name>A0A508ASD3_9GAMM</name>
<dbReference type="Gene3D" id="1.10.260.40">
    <property type="entry name" value="lambda repressor-like DNA-binding domains"/>
    <property type="match status" value="1"/>
</dbReference>
<comment type="caution">
    <text evidence="3">The sequence shown here is derived from an EMBL/GenBank/DDBJ whole genome shotgun (WGS) entry which is preliminary data.</text>
</comment>
<feature type="region of interest" description="Disordered" evidence="1">
    <location>
        <begin position="1"/>
        <end position="39"/>
    </location>
</feature>
<dbReference type="SUPFAM" id="SSF47413">
    <property type="entry name" value="lambda repressor-like DNA-binding domains"/>
    <property type="match status" value="1"/>
</dbReference>
<gene>
    <name evidence="3" type="ORF">FKV25_01355</name>
</gene>
<feature type="domain" description="HTH cro/C1-type" evidence="2">
    <location>
        <begin position="101"/>
        <end position="140"/>
    </location>
</feature>
<dbReference type="AlphaFoldDB" id="A0A508ASD3"/>
<proteinExistence type="predicted"/>
<dbReference type="InterPro" id="IPR001387">
    <property type="entry name" value="Cro/C1-type_HTH"/>
</dbReference>
<evidence type="ECO:0000313" key="3">
    <source>
        <dbReference type="EMBL" id="TQD51394.1"/>
    </source>
</evidence>
<dbReference type="InterPro" id="IPR010744">
    <property type="entry name" value="Phage_CI_N"/>
</dbReference>
<protein>
    <submittedName>
        <fullName evidence="3">Helix-turn-helix transcriptional regulator</fullName>
    </submittedName>
</protein>
<dbReference type="CDD" id="cd00093">
    <property type="entry name" value="HTH_XRE"/>
    <property type="match status" value="1"/>
</dbReference>
<dbReference type="GO" id="GO:0003677">
    <property type="term" value="F:DNA binding"/>
    <property type="evidence" value="ECO:0007669"/>
    <property type="project" value="InterPro"/>
</dbReference>
<reference evidence="3 4" key="1">
    <citation type="submission" date="2019-06" db="EMBL/GenBank/DDBJ databases">
        <title>Lysobacter alkalisoli sp. nov. isolated from saline soil.</title>
        <authorList>
            <person name="Sun J.-Q."/>
            <person name="Xu L."/>
        </authorList>
    </citation>
    <scope>NUCLEOTIDE SEQUENCE [LARGE SCALE GENOMIC DNA]</scope>
    <source>
        <strain evidence="3 4">JCM 31130</strain>
    </source>
</reference>
<accession>A0A508ASD3</accession>
<dbReference type="Proteomes" id="UP000318212">
    <property type="component" value="Unassembled WGS sequence"/>
</dbReference>
<feature type="compositionally biased region" description="Basic and acidic residues" evidence="1">
    <location>
        <begin position="73"/>
        <end position="82"/>
    </location>
</feature>
<evidence type="ECO:0000256" key="1">
    <source>
        <dbReference type="SAM" id="MobiDB-lite"/>
    </source>
</evidence>
<dbReference type="EMBL" id="VICE01000010">
    <property type="protein sequence ID" value="TQD51394.1"/>
    <property type="molecule type" value="Genomic_DNA"/>
</dbReference>
<feature type="compositionally biased region" description="Basic residues" evidence="1">
    <location>
        <begin position="63"/>
        <end position="72"/>
    </location>
</feature>
<dbReference type="Pfam" id="PF07022">
    <property type="entry name" value="Phage_CI_repr"/>
    <property type="match status" value="1"/>
</dbReference>
<evidence type="ECO:0000259" key="2">
    <source>
        <dbReference type="PROSITE" id="PS50943"/>
    </source>
</evidence>
<dbReference type="PROSITE" id="PS50943">
    <property type="entry name" value="HTH_CROC1"/>
    <property type="match status" value="1"/>
</dbReference>
<feature type="region of interest" description="Disordered" evidence="1">
    <location>
        <begin position="53"/>
        <end position="82"/>
    </location>
</feature>
<keyword evidence="4" id="KW-1185">Reference proteome</keyword>
<dbReference type="InterPro" id="IPR010982">
    <property type="entry name" value="Lambda_DNA-bd_dom_sf"/>
</dbReference>
<sequence length="184" mass="20599">MIRHARRDARWPATVPGVSPRARPVSWNRGMPRPRPGAVTFPERRVHGVRLHDAIGSTPPRDARRRAGRRERRSRDTMPTDRGRRIRTAMARRGVGKHCVLATALDVTEGAVSRWCQGGPMSLANAIALCEYLDVSADWLLLGRGEMEVGARGRIASDPPPWPALRESTRRHLSLLLRELDSRG</sequence>
<dbReference type="SMART" id="SM00530">
    <property type="entry name" value="HTH_XRE"/>
    <property type="match status" value="1"/>
</dbReference>
<dbReference type="GO" id="GO:0045892">
    <property type="term" value="P:negative regulation of DNA-templated transcription"/>
    <property type="evidence" value="ECO:0007669"/>
    <property type="project" value="InterPro"/>
</dbReference>
<organism evidence="3 4">
    <name type="scientific">Marilutibacter aestuarii</name>
    <dbReference type="NCBI Taxonomy" id="1706195"/>
    <lineage>
        <taxon>Bacteria</taxon>
        <taxon>Pseudomonadati</taxon>
        <taxon>Pseudomonadota</taxon>
        <taxon>Gammaproteobacteria</taxon>
        <taxon>Lysobacterales</taxon>
        <taxon>Lysobacteraceae</taxon>
        <taxon>Marilutibacter</taxon>
    </lineage>
</organism>
<evidence type="ECO:0000313" key="4">
    <source>
        <dbReference type="Proteomes" id="UP000318212"/>
    </source>
</evidence>